<comment type="caution">
    <text evidence="5">The sequence shown here is derived from an EMBL/GenBank/DDBJ whole genome shotgun (WGS) entry which is preliminary data.</text>
</comment>
<organism evidence="5 6">
    <name type="scientific">Antricoccus suffuscus</name>
    <dbReference type="NCBI Taxonomy" id="1629062"/>
    <lineage>
        <taxon>Bacteria</taxon>
        <taxon>Bacillati</taxon>
        <taxon>Actinomycetota</taxon>
        <taxon>Actinomycetes</taxon>
        <taxon>Geodermatophilales</taxon>
        <taxon>Antricoccaceae</taxon>
        <taxon>Antricoccus</taxon>
    </lineage>
</organism>
<accession>A0A2T1A0K0</accession>
<evidence type="ECO:0000256" key="3">
    <source>
        <dbReference type="ARBA" id="ARBA00022679"/>
    </source>
</evidence>
<protein>
    <submittedName>
        <fullName evidence="5">Dolichol-phosphate mannosyltransferase</fullName>
    </submittedName>
</protein>
<reference evidence="5 6" key="1">
    <citation type="submission" date="2018-03" db="EMBL/GenBank/DDBJ databases">
        <title>Genomic Encyclopedia of Archaeal and Bacterial Type Strains, Phase II (KMG-II): from individual species to whole genera.</title>
        <authorList>
            <person name="Goeker M."/>
        </authorList>
    </citation>
    <scope>NUCLEOTIDE SEQUENCE [LARGE SCALE GENOMIC DNA]</scope>
    <source>
        <strain evidence="5 6">DSM 100065</strain>
    </source>
</reference>
<dbReference type="GO" id="GO:0016020">
    <property type="term" value="C:membrane"/>
    <property type="evidence" value="ECO:0007669"/>
    <property type="project" value="GOC"/>
</dbReference>
<dbReference type="InterPro" id="IPR029044">
    <property type="entry name" value="Nucleotide-diphossugar_trans"/>
</dbReference>
<dbReference type="Gene3D" id="3.90.550.10">
    <property type="entry name" value="Spore Coat Polysaccharide Biosynthesis Protein SpsA, Chain A"/>
    <property type="match status" value="1"/>
</dbReference>
<dbReference type="GO" id="GO:0009247">
    <property type="term" value="P:glycolipid biosynthetic process"/>
    <property type="evidence" value="ECO:0007669"/>
    <property type="project" value="TreeGrafter"/>
</dbReference>
<name>A0A2T1A0K0_9ACTN</name>
<evidence type="ECO:0000259" key="4">
    <source>
        <dbReference type="Pfam" id="PF00535"/>
    </source>
</evidence>
<evidence type="ECO:0000313" key="6">
    <source>
        <dbReference type="Proteomes" id="UP000237752"/>
    </source>
</evidence>
<dbReference type="FunFam" id="3.90.550.10:FF:000122">
    <property type="entry name" value="Dolichol-phosphate mannosyltransferase subunit 1"/>
    <property type="match status" value="1"/>
</dbReference>
<dbReference type="SUPFAM" id="SSF53448">
    <property type="entry name" value="Nucleotide-diphospho-sugar transferases"/>
    <property type="match status" value="1"/>
</dbReference>
<gene>
    <name evidence="5" type="ORF">CLV47_1062</name>
</gene>
<proteinExistence type="inferred from homology"/>
<evidence type="ECO:0000256" key="2">
    <source>
        <dbReference type="ARBA" id="ARBA00022676"/>
    </source>
</evidence>
<evidence type="ECO:0000256" key="1">
    <source>
        <dbReference type="ARBA" id="ARBA00006739"/>
    </source>
</evidence>
<keyword evidence="2 5" id="KW-0328">Glycosyltransferase</keyword>
<keyword evidence="6" id="KW-1185">Reference proteome</keyword>
<dbReference type="PANTHER" id="PTHR43398:SF1">
    <property type="entry name" value="DOLICHOL-PHOSPHATE MANNOSYLTRANSFERASE SUBUNIT 1"/>
    <property type="match status" value="1"/>
</dbReference>
<evidence type="ECO:0000313" key="5">
    <source>
        <dbReference type="EMBL" id="PRZ42132.1"/>
    </source>
</evidence>
<dbReference type="OrthoDB" id="9810303at2"/>
<comment type="similarity">
    <text evidence="1">Belongs to the glycosyltransferase 2 family.</text>
</comment>
<dbReference type="PANTHER" id="PTHR43398">
    <property type="entry name" value="DOLICHOL-PHOSPHATE MANNOSYLTRANSFERASE SUBUNIT 1"/>
    <property type="match status" value="1"/>
</dbReference>
<dbReference type="GO" id="GO:0004582">
    <property type="term" value="F:dolichyl-phosphate beta-D-mannosyltransferase activity"/>
    <property type="evidence" value="ECO:0007669"/>
    <property type="project" value="InterPro"/>
</dbReference>
<dbReference type="EMBL" id="PVUE01000006">
    <property type="protein sequence ID" value="PRZ42132.1"/>
    <property type="molecule type" value="Genomic_DNA"/>
</dbReference>
<feature type="domain" description="Glycosyltransferase 2-like" evidence="4">
    <location>
        <begin position="19"/>
        <end position="182"/>
    </location>
</feature>
<dbReference type="Proteomes" id="UP000237752">
    <property type="component" value="Unassembled WGS sequence"/>
</dbReference>
<dbReference type="RefSeq" id="WP_106348645.1">
    <property type="nucleotide sequence ID" value="NZ_PVUE01000006.1"/>
</dbReference>
<keyword evidence="3 5" id="KW-0808">Transferase</keyword>
<dbReference type="AlphaFoldDB" id="A0A2T1A0K0"/>
<sequence>MSVPDPRTGGLTPIERILIVIPTYDEVGNLEGTVARVRHELRAADILIVDDNSPDGTGALADNLSAEDRQVHVLHRQGKEGLGRAYVAGFHWALDHDYTIIVEMDADGSHQPEELPALLAGLHGVDAVVGARWVAGGDVRDWSRSRVWLSRAANRYVRIMLAIDLNDATSGFRAYRAGVLRTVDLTSVESTGYCFQIDVSRRVVRAGFTVREVPITFVERTVGDSKMSGGVFFESLVNVTRWGIADRFTQVRRAVSRSFRRTPNTD</sequence>
<dbReference type="InterPro" id="IPR039528">
    <property type="entry name" value="DPM1-like"/>
</dbReference>
<dbReference type="InterPro" id="IPR001173">
    <property type="entry name" value="Glyco_trans_2-like"/>
</dbReference>
<dbReference type="Pfam" id="PF00535">
    <property type="entry name" value="Glycos_transf_2"/>
    <property type="match status" value="1"/>
</dbReference>
<dbReference type="CDD" id="cd06442">
    <property type="entry name" value="DPM1_like"/>
    <property type="match status" value="1"/>
</dbReference>